<dbReference type="InterPro" id="IPR001789">
    <property type="entry name" value="Sig_transdc_resp-reg_receiver"/>
</dbReference>
<dbReference type="Gene3D" id="3.40.50.2300">
    <property type="match status" value="1"/>
</dbReference>
<dbReference type="CDD" id="cd00156">
    <property type="entry name" value="REC"/>
    <property type="match status" value="1"/>
</dbReference>
<dbReference type="PANTHER" id="PTHR44591:SF23">
    <property type="entry name" value="CHEY SUBFAMILY"/>
    <property type="match status" value="1"/>
</dbReference>
<dbReference type="GO" id="GO:0000160">
    <property type="term" value="P:phosphorelay signal transduction system"/>
    <property type="evidence" value="ECO:0007669"/>
    <property type="project" value="InterPro"/>
</dbReference>
<dbReference type="Pfam" id="PF00072">
    <property type="entry name" value="Response_reg"/>
    <property type="match status" value="1"/>
</dbReference>
<comment type="caution">
    <text evidence="4">The sequence shown here is derived from an EMBL/GenBank/DDBJ whole genome shotgun (WGS) entry which is preliminary data.</text>
</comment>
<evidence type="ECO:0000256" key="1">
    <source>
        <dbReference type="ARBA" id="ARBA00022553"/>
    </source>
</evidence>
<sequence>MSKKVLLVDDDPNILEGVGDRLRTYGLEVRCEATAAGCYATLREEVPDLVLLDIRLPDGDGLDILSHIRVHHLALPVLMISSIRGAEQESLKRGAQGFLAKPFKGEDLKKAVFQVLEP</sequence>
<evidence type="ECO:0000256" key="2">
    <source>
        <dbReference type="PROSITE-ProRule" id="PRU00169"/>
    </source>
</evidence>
<dbReference type="Proteomes" id="UP000178606">
    <property type="component" value="Unassembled WGS sequence"/>
</dbReference>
<dbReference type="InterPro" id="IPR011006">
    <property type="entry name" value="CheY-like_superfamily"/>
</dbReference>
<protein>
    <recommendedName>
        <fullName evidence="3">Response regulatory domain-containing protein</fullName>
    </recommendedName>
</protein>
<dbReference type="SUPFAM" id="SSF52172">
    <property type="entry name" value="CheY-like"/>
    <property type="match status" value="1"/>
</dbReference>
<dbReference type="PANTHER" id="PTHR44591">
    <property type="entry name" value="STRESS RESPONSE REGULATOR PROTEIN 1"/>
    <property type="match status" value="1"/>
</dbReference>
<dbReference type="AlphaFoldDB" id="A0A1F6CB30"/>
<dbReference type="InterPro" id="IPR050595">
    <property type="entry name" value="Bact_response_regulator"/>
</dbReference>
<gene>
    <name evidence="4" type="ORF">A3F84_26185</name>
</gene>
<dbReference type="EMBL" id="MFKF01000338">
    <property type="protein sequence ID" value="OGG46171.1"/>
    <property type="molecule type" value="Genomic_DNA"/>
</dbReference>
<feature type="domain" description="Response regulatory" evidence="3">
    <location>
        <begin position="4"/>
        <end position="116"/>
    </location>
</feature>
<evidence type="ECO:0000313" key="4">
    <source>
        <dbReference type="EMBL" id="OGG46171.1"/>
    </source>
</evidence>
<evidence type="ECO:0000259" key="3">
    <source>
        <dbReference type="PROSITE" id="PS50110"/>
    </source>
</evidence>
<keyword evidence="1 2" id="KW-0597">Phosphoprotein</keyword>
<reference evidence="4 5" key="1">
    <citation type="journal article" date="2016" name="Nat. Commun.">
        <title>Thousands of microbial genomes shed light on interconnected biogeochemical processes in an aquifer system.</title>
        <authorList>
            <person name="Anantharaman K."/>
            <person name="Brown C.T."/>
            <person name="Hug L.A."/>
            <person name="Sharon I."/>
            <person name="Castelle C.J."/>
            <person name="Probst A.J."/>
            <person name="Thomas B.C."/>
            <person name="Singh A."/>
            <person name="Wilkins M.J."/>
            <person name="Karaoz U."/>
            <person name="Brodie E.L."/>
            <person name="Williams K.H."/>
            <person name="Hubbard S.S."/>
            <person name="Banfield J.F."/>
        </authorList>
    </citation>
    <scope>NUCLEOTIDE SEQUENCE [LARGE SCALE GENOMIC DNA]</scope>
    <source>
        <strain evidence="5">RIFCSPLOWO2_12_FULL_64_10</strain>
    </source>
</reference>
<name>A0A1F6CB30_HANXR</name>
<feature type="modified residue" description="4-aspartylphosphate" evidence="2">
    <location>
        <position position="53"/>
    </location>
</feature>
<proteinExistence type="predicted"/>
<evidence type="ECO:0000313" key="5">
    <source>
        <dbReference type="Proteomes" id="UP000178606"/>
    </source>
</evidence>
<accession>A0A1F6CB30</accession>
<dbReference type="SMART" id="SM00448">
    <property type="entry name" value="REC"/>
    <property type="match status" value="1"/>
</dbReference>
<dbReference type="PROSITE" id="PS50110">
    <property type="entry name" value="RESPONSE_REGULATORY"/>
    <property type="match status" value="1"/>
</dbReference>
<organism evidence="4 5">
    <name type="scientific">Handelsmanbacteria sp. (strain RIFCSPLOWO2_12_FULL_64_10)</name>
    <dbReference type="NCBI Taxonomy" id="1817868"/>
    <lineage>
        <taxon>Bacteria</taxon>
        <taxon>Candidatus Handelsmaniibacteriota</taxon>
    </lineage>
</organism>